<feature type="transmembrane region" description="Helical" evidence="7">
    <location>
        <begin position="126"/>
        <end position="148"/>
    </location>
</feature>
<dbReference type="GO" id="GO:0005886">
    <property type="term" value="C:plasma membrane"/>
    <property type="evidence" value="ECO:0007669"/>
    <property type="project" value="UniProtKB-SubCell"/>
</dbReference>
<comment type="subcellular location">
    <subcellularLocation>
        <location evidence="1">Cell membrane</location>
        <topology evidence="1">Multi-pass membrane protein</topology>
    </subcellularLocation>
</comment>
<protein>
    <recommendedName>
        <fullName evidence="10">Chromate transporter</fullName>
    </recommendedName>
</protein>
<evidence type="ECO:0000256" key="2">
    <source>
        <dbReference type="ARBA" id="ARBA00005262"/>
    </source>
</evidence>
<proteinExistence type="inferred from homology"/>
<dbReference type="AlphaFoldDB" id="C5J6R5"/>
<dbReference type="InterPro" id="IPR003370">
    <property type="entry name" value="Chromate_transpt"/>
</dbReference>
<gene>
    <name evidence="8" type="ordered locus">MCJ_004730</name>
</gene>
<evidence type="ECO:0000256" key="4">
    <source>
        <dbReference type="ARBA" id="ARBA00022692"/>
    </source>
</evidence>
<dbReference type="GO" id="GO:0015109">
    <property type="term" value="F:chromate transmembrane transporter activity"/>
    <property type="evidence" value="ECO:0007669"/>
    <property type="project" value="InterPro"/>
</dbReference>
<keyword evidence="5 7" id="KW-1133">Transmembrane helix</keyword>
<evidence type="ECO:0000313" key="9">
    <source>
        <dbReference type="Proteomes" id="UP000001491"/>
    </source>
</evidence>
<reference evidence="9" key="1">
    <citation type="journal article" date="2009" name="BMC Bioinformatics">
        <title>The Mycoplasma conjunctivae genome sequencing, annotation and analysis.</title>
        <authorList>
            <person name="Calderon-Copete S.P."/>
            <person name="Wigger G."/>
            <person name="Wunderlin C."/>
            <person name="Schmidheini T."/>
            <person name="Frey J."/>
            <person name="Quail M.A."/>
            <person name="Falquet L."/>
        </authorList>
    </citation>
    <scope>NUCLEOTIDE SEQUENCE [LARGE SCALE GENOMIC DNA]</scope>
    <source>
        <strain evidence="9">ATCC 25834 / NCTC 10147 / HRC/581</strain>
    </source>
</reference>
<organism evidence="8 9">
    <name type="scientific">Mesomycoplasma conjunctivae (strain ATCC 25834 / NCTC 10147 / HRC/581)</name>
    <name type="common">Mycoplasma conjunctivae</name>
    <dbReference type="NCBI Taxonomy" id="572263"/>
    <lineage>
        <taxon>Bacteria</taxon>
        <taxon>Bacillati</taxon>
        <taxon>Mycoplasmatota</taxon>
        <taxon>Mycoplasmoidales</taxon>
        <taxon>Metamycoplasmataceae</taxon>
        <taxon>Mesomycoplasma</taxon>
    </lineage>
</organism>
<dbReference type="HOGENOM" id="CLU_1244186_0_0_14"/>
<keyword evidence="4 7" id="KW-0812">Transmembrane</keyword>
<evidence type="ECO:0000256" key="3">
    <source>
        <dbReference type="ARBA" id="ARBA00022475"/>
    </source>
</evidence>
<comment type="similarity">
    <text evidence="2">Belongs to the chromate ion transporter (CHR) (TC 2.A.51) family.</text>
</comment>
<keyword evidence="9" id="KW-1185">Reference proteome</keyword>
<dbReference type="eggNOG" id="COG2059">
    <property type="taxonomic scope" value="Bacteria"/>
</dbReference>
<accession>C5J6R5</accession>
<dbReference type="Pfam" id="PF02417">
    <property type="entry name" value="Chromate_transp"/>
    <property type="match status" value="1"/>
</dbReference>
<evidence type="ECO:0008006" key="10">
    <source>
        <dbReference type="Google" id="ProtNLM"/>
    </source>
</evidence>
<evidence type="ECO:0000256" key="1">
    <source>
        <dbReference type="ARBA" id="ARBA00004651"/>
    </source>
</evidence>
<keyword evidence="6 7" id="KW-0472">Membrane</keyword>
<feature type="transmembrane region" description="Helical" evidence="7">
    <location>
        <begin position="12"/>
        <end position="35"/>
    </location>
</feature>
<dbReference type="EMBL" id="FM864216">
    <property type="protein sequence ID" value="CAT05176.1"/>
    <property type="molecule type" value="Genomic_DNA"/>
</dbReference>
<evidence type="ECO:0000313" key="8">
    <source>
        <dbReference type="EMBL" id="CAT05176.1"/>
    </source>
</evidence>
<evidence type="ECO:0000256" key="5">
    <source>
        <dbReference type="ARBA" id="ARBA00022989"/>
    </source>
</evidence>
<dbReference type="KEGG" id="mco:MCJ_004730"/>
<feature type="transmembrane region" description="Helical" evidence="7">
    <location>
        <begin position="201"/>
        <end position="220"/>
    </location>
</feature>
<feature type="transmembrane region" description="Helical" evidence="7">
    <location>
        <begin position="81"/>
        <end position="105"/>
    </location>
</feature>
<evidence type="ECO:0000256" key="7">
    <source>
        <dbReference type="SAM" id="Phobius"/>
    </source>
</evidence>
<evidence type="ECO:0000256" key="6">
    <source>
        <dbReference type="ARBA" id="ARBA00023136"/>
    </source>
</evidence>
<keyword evidence="3" id="KW-1003">Cell membrane</keyword>
<name>C5J6R5_MESCH</name>
<sequence length="221" mass="25345">MIAIAIIISTIAIFLIALLVFGGGQVFMPFFSWFWSFLPNFGVPISQSDINTIFTIGNSTPGVLSLKFAASTGLIITQYQWWGWIFAILFYLVFTIPSIIFVIIWTKYINKNKAKEQKYLVGLIKWIKPAVIGIILALALQLFVNMILVSHTFNSSQGYISEINKGVKVDFFIKWRFWLLIVFVPVWTIFSSLLYIKKVNIFYILVMGLIAAFVIFEPWLM</sequence>
<feature type="transmembrane region" description="Helical" evidence="7">
    <location>
        <begin position="175"/>
        <end position="196"/>
    </location>
</feature>
<dbReference type="Proteomes" id="UP000001491">
    <property type="component" value="Chromosome"/>
</dbReference>